<evidence type="ECO:0000256" key="7">
    <source>
        <dbReference type="PROSITE-ProRule" id="PRU01023"/>
    </source>
</evidence>
<gene>
    <name evidence="9" type="ORF">DNHGIG_26910</name>
</gene>
<accession>A0AAV4LI54</accession>
<dbReference type="InterPro" id="IPR029063">
    <property type="entry name" value="SAM-dependent_MTases_sf"/>
</dbReference>
<dbReference type="PANTHER" id="PTHR22807:SF30">
    <property type="entry name" value="28S RRNA (CYTOSINE(4447)-C(5))-METHYLTRANSFERASE-RELATED"/>
    <property type="match status" value="1"/>
</dbReference>
<organism evidence="9 10">
    <name type="scientific">Collibacillus ludicampi</name>
    <dbReference type="NCBI Taxonomy" id="2771369"/>
    <lineage>
        <taxon>Bacteria</taxon>
        <taxon>Bacillati</taxon>
        <taxon>Bacillota</taxon>
        <taxon>Bacilli</taxon>
        <taxon>Bacillales</taxon>
        <taxon>Alicyclobacillaceae</taxon>
        <taxon>Collibacillus</taxon>
    </lineage>
</organism>
<dbReference type="PRINTS" id="PR02008">
    <property type="entry name" value="RCMTFAMILY"/>
</dbReference>
<evidence type="ECO:0000256" key="5">
    <source>
        <dbReference type="ARBA" id="ARBA00022691"/>
    </source>
</evidence>
<protein>
    <submittedName>
        <fullName evidence="9">Methylase</fullName>
    </submittedName>
</protein>
<dbReference type="InterPro" id="IPR027391">
    <property type="entry name" value="Nol1_Nop2_Fmu_2"/>
</dbReference>
<dbReference type="GO" id="GO:0001510">
    <property type="term" value="P:RNA methylation"/>
    <property type="evidence" value="ECO:0007669"/>
    <property type="project" value="InterPro"/>
</dbReference>
<dbReference type="Gene3D" id="3.30.70.1170">
    <property type="entry name" value="Sun protein, domain 3"/>
    <property type="match status" value="1"/>
</dbReference>
<dbReference type="Pfam" id="PF01189">
    <property type="entry name" value="Methyltr_RsmB-F"/>
    <property type="match status" value="1"/>
</dbReference>
<dbReference type="Gene3D" id="3.40.50.150">
    <property type="entry name" value="Vaccinia Virus protein VP39"/>
    <property type="match status" value="1"/>
</dbReference>
<dbReference type="Proteomes" id="UP001057291">
    <property type="component" value="Unassembled WGS sequence"/>
</dbReference>
<dbReference type="CDD" id="cd02440">
    <property type="entry name" value="AdoMet_MTases"/>
    <property type="match status" value="1"/>
</dbReference>
<evidence type="ECO:0000259" key="8">
    <source>
        <dbReference type="PROSITE" id="PS51686"/>
    </source>
</evidence>
<keyword evidence="3 7" id="KW-0489">Methyltransferase</keyword>
<dbReference type="CDD" id="cd21147">
    <property type="entry name" value="RsmF_methylt_CTD1"/>
    <property type="match status" value="1"/>
</dbReference>
<comment type="similarity">
    <text evidence="1 7">Belongs to the class I-like SAM-binding methyltransferase superfamily. RsmB/NOP family.</text>
</comment>
<dbReference type="AlphaFoldDB" id="A0AAV4LI54"/>
<sequence length="454" mass="51261">MIELPELFLKRMKQLLEVEFDPFLQIYSKPRVHGLRVNTLKVTVEDFLHFNPFHLTPVPWTNEGFYYEETDQPGKHVYHAAGLYYIQEPSAMAVASVLSPIPGERVLDLCAAPGGKATQIATYLQGRGLLVANEPHPVRVKALAENLERFGVKNALITNEMPNQLAKRFPSFFDRVLVDAPCSGEGMFRKDPEACAMWSMETIEQCAIRQAEILDAAAKMLRVGGKLVYSTCTFAPEENEQTIADFLERHPDFRLLTIPDLNGFSPGHEEWAQNNKFKLSQTIRLWPHKIRGEGHFIALLEKIDGEDRKIKSVTPRVPSDVIQAYLSFTQENLKEPITGTYMLFGDHLYLTMDQLPDLSGIKVIRPGLHLGTRKKNRFEPSHSLALALEAKHALRTIDFSPDSAEVFAYLRGETIPRQGEDGWTLVTVDGFPLGFGKQTGSLLKNHYPKGLRIH</sequence>
<dbReference type="InterPro" id="IPR001678">
    <property type="entry name" value="MeTrfase_RsmB-F_NOP2_dom"/>
</dbReference>
<comment type="caution">
    <text evidence="7">Lacks conserved residue(s) required for the propagation of feature annotation.</text>
</comment>
<evidence type="ECO:0000256" key="4">
    <source>
        <dbReference type="ARBA" id="ARBA00022679"/>
    </source>
</evidence>
<keyword evidence="4 7" id="KW-0808">Transferase</keyword>
<keyword evidence="10" id="KW-1185">Reference proteome</keyword>
<dbReference type="SUPFAM" id="SSF53335">
    <property type="entry name" value="S-adenosyl-L-methionine-dependent methyltransferases"/>
    <property type="match status" value="1"/>
</dbReference>
<evidence type="ECO:0000313" key="10">
    <source>
        <dbReference type="Proteomes" id="UP001057291"/>
    </source>
</evidence>
<evidence type="ECO:0000256" key="3">
    <source>
        <dbReference type="ARBA" id="ARBA00022603"/>
    </source>
</evidence>
<feature type="binding site" evidence="7">
    <location>
        <position position="179"/>
    </location>
    <ligand>
        <name>S-adenosyl-L-methionine</name>
        <dbReference type="ChEBI" id="CHEBI:59789"/>
    </ligand>
</feature>
<dbReference type="InterPro" id="IPR031340">
    <property type="entry name" value="RsmF_methylt_CI"/>
</dbReference>
<dbReference type="InterPro" id="IPR018314">
    <property type="entry name" value="RsmB/NOL1/NOP2-like_CS"/>
</dbReference>
<dbReference type="PANTHER" id="PTHR22807">
    <property type="entry name" value="NOP2 YEAST -RELATED NOL1/NOP2/FMU SUN DOMAIN-CONTAINING"/>
    <property type="match status" value="1"/>
</dbReference>
<evidence type="ECO:0000256" key="6">
    <source>
        <dbReference type="ARBA" id="ARBA00022884"/>
    </source>
</evidence>
<reference evidence="9" key="1">
    <citation type="journal article" date="2023" name="Int. J. Syst. Evol. Microbiol.">
        <title>Collibacillus ludicampi gen. nov., sp. nov., a new soil bacterium of the family Alicyclobacillaceae.</title>
        <authorList>
            <person name="Jojima T."/>
            <person name="Ioku Y."/>
            <person name="Fukuta Y."/>
            <person name="Shirasaka N."/>
            <person name="Matsumura Y."/>
            <person name="Mori M."/>
        </authorList>
    </citation>
    <scope>NUCLEOTIDE SEQUENCE</scope>
    <source>
        <strain evidence="9">TP075</strain>
    </source>
</reference>
<proteinExistence type="inferred from homology"/>
<dbReference type="PROSITE" id="PS51686">
    <property type="entry name" value="SAM_MT_RSMB_NOP"/>
    <property type="match status" value="1"/>
</dbReference>
<feature type="binding site" evidence="7">
    <location>
        <position position="134"/>
    </location>
    <ligand>
        <name>S-adenosyl-L-methionine</name>
        <dbReference type="ChEBI" id="CHEBI:59789"/>
    </ligand>
</feature>
<dbReference type="GO" id="GO:0008757">
    <property type="term" value="F:S-adenosylmethionine-dependent methyltransferase activity"/>
    <property type="evidence" value="ECO:0007669"/>
    <property type="project" value="InterPro"/>
</dbReference>
<dbReference type="GO" id="GO:0006396">
    <property type="term" value="P:RNA processing"/>
    <property type="evidence" value="ECO:0007669"/>
    <property type="project" value="InterPro"/>
</dbReference>
<dbReference type="NCBIfam" id="TIGR00446">
    <property type="entry name" value="nop2p"/>
    <property type="match status" value="1"/>
</dbReference>
<dbReference type="Pfam" id="PF17126">
    <property type="entry name" value="RsmF_methylt_CI"/>
    <property type="match status" value="1"/>
</dbReference>
<comment type="caution">
    <text evidence="9">The sequence shown here is derived from an EMBL/GenBank/DDBJ whole genome shotgun (WGS) entry which is preliminary data.</text>
</comment>
<dbReference type="Pfam" id="PF17125">
    <property type="entry name" value="Methyltr_RsmF_N"/>
    <property type="match status" value="1"/>
</dbReference>
<dbReference type="GO" id="GO:0008173">
    <property type="term" value="F:RNA methyltransferase activity"/>
    <property type="evidence" value="ECO:0007669"/>
    <property type="project" value="InterPro"/>
</dbReference>
<dbReference type="Pfam" id="PF13636">
    <property type="entry name" value="Methyltranf_PUA"/>
    <property type="match status" value="1"/>
</dbReference>
<dbReference type="Gene3D" id="2.30.130.60">
    <property type="match status" value="1"/>
</dbReference>
<dbReference type="PROSITE" id="PS01153">
    <property type="entry name" value="NOL1_NOP2_SUN"/>
    <property type="match status" value="1"/>
</dbReference>
<dbReference type="InterPro" id="IPR031341">
    <property type="entry name" value="Methyltr_RsmF_N"/>
</dbReference>
<dbReference type="InterPro" id="IPR049560">
    <property type="entry name" value="MeTrfase_RsmB-F_NOP2_cat"/>
</dbReference>
<keyword evidence="6 7" id="KW-0694">RNA-binding</keyword>
<keyword evidence="2" id="KW-0963">Cytoplasm</keyword>
<dbReference type="EMBL" id="BOQE01000001">
    <property type="protein sequence ID" value="GIM47142.1"/>
    <property type="molecule type" value="Genomic_DNA"/>
</dbReference>
<name>A0AAV4LI54_9BACL</name>
<dbReference type="InterPro" id="IPR011023">
    <property type="entry name" value="Nop2p"/>
</dbReference>
<feature type="active site" description="Nucleophile" evidence="7">
    <location>
        <position position="232"/>
    </location>
</feature>
<dbReference type="GO" id="GO:0003723">
    <property type="term" value="F:RNA binding"/>
    <property type="evidence" value="ECO:0007669"/>
    <property type="project" value="UniProtKB-UniRule"/>
</dbReference>
<feature type="domain" description="SAM-dependent MTase RsmB/NOP-type" evidence="8">
    <location>
        <begin position="18"/>
        <end position="303"/>
    </location>
</feature>
<keyword evidence="5 7" id="KW-0949">S-adenosyl-L-methionine</keyword>
<feature type="binding site" evidence="7">
    <location>
        <begin position="110"/>
        <end position="116"/>
    </location>
    <ligand>
        <name>S-adenosyl-L-methionine</name>
        <dbReference type="ChEBI" id="CHEBI:59789"/>
    </ligand>
</feature>
<evidence type="ECO:0000256" key="2">
    <source>
        <dbReference type="ARBA" id="ARBA00022490"/>
    </source>
</evidence>
<evidence type="ECO:0000256" key="1">
    <source>
        <dbReference type="ARBA" id="ARBA00007494"/>
    </source>
</evidence>
<evidence type="ECO:0000313" key="9">
    <source>
        <dbReference type="EMBL" id="GIM47142.1"/>
    </source>
</evidence>
<dbReference type="InterPro" id="IPR023267">
    <property type="entry name" value="RCMT"/>
</dbReference>